<dbReference type="AlphaFoldDB" id="A0A6M6BH08"/>
<dbReference type="RefSeq" id="WP_171590642.1">
    <property type="nucleotide sequence ID" value="NZ_CP053538.1"/>
</dbReference>
<gene>
    <name evidence="1" type="ORF">HMJ29_06110</name>
</gene>
<evidence type="ECO:0000313" key="2">
    <source>
        <dbReference type="Proteomes" id="UP000501623"/>
    </source>
</evidence>
<dbReference type="Pfam" id="PF15594">
    <property type="entry name" value="Imm50"/>
    <property type="match status" value="1"/>
</dbReference>
<sequence>MSAIENPVINRIINSELVVQYFGYWPNFHDATLERMNFEIHSFESTITFLIETAEFVNELDEKGHYKQFKPCSIELQFQNVKDTFLTFDHVPVLFSVDFEEVGDAIGCSFSSSAGSHTIVAKQVTVFGLTSTKQ</sequence>
<dbReference type="EMBL" id="CP053538">
    <property type="protein sequence ID" value="QJX46533.1"/>
    <property type="molecule type" value="Genomic_DNA"/>
</dbReference>
<accession>A0A6M6BH08</accession>
<dbReference type="KEGG" id="hts:HMJ29_06110"/>
<dbReference type="Proteomes" id="UP000501623">
    <property type="component" value="Chromosome"/>
</dbReference>
<organism evidence="1 2">
    <name type="scientific">Hymenobacter taeanensis</name>
    <dbReference type="NCBI Taxonomy" id="2735321"/>
    <lineage>
        <taxon>Bacteria</taxon>
        <taxon>Pseudomonadati</taxon>
        <taxon>Bacteroidota</taxon>
        <taxon>Cytophagia</taxon>
        <taxon>Cytophagales</taxon>
        <taxon>Hymenobacteraceae</taxon>
        <taxon>Hymenobacter</taxon>
    </lineage>
</organism>
<name>A0A6M6BH08_9BACT</name>
<protein>
    <submittedName>
        <fullName evidence="1">Uncharacterized protein</fullName>
    </submittedName>
</protein>
<proteinExistence type="predicted"/>
<dbReference type="InterPro" id="IPR028957">
    <property type="entry name" value="Imm50"/>
</dbReference>
<evidence type="ECO:0000313" key="1">
    <source>
        <dbReference type="EMBL" id="QJX46533.1"/>
    </source>
</evidence>
<keyword evidence="2" id="KW-1185">Reference proteome</keyword>
<reference evidence="1 2" key="1">
    <citation type="submission" date="2020-05" db="EMBL/GenBank/DDBJ databases">
        <title>Complete genome sequence of Hymenobacter sp. TS19 in Coasted Sand Dune.</title>
        <authorList>
            <person name="Lee J.-H."/>
            <person name="Jung J.-H."/>
            <person name="Jeong S."/>
            <person name="Zhao L."/>
            <person name="Kim M.-K."/>
            <person name="Seo H.-S."/>
            <person name="Lim S."/>
        </authorList>
    </citation>
    <scope>NUCLEOTIDE SEQUENCE [LARGE SCALE GENOMIC DNA]</scope>
    <source>
        <strain evidence="1 2">TS19</strain>
    </source>
</reference>